<dbReference type="InterPro" id="IPR025501">
    <property type="entry name" value="MinD_FleN"/>
</dbReference>
<evidence type="ECO:0000313" key="3">
    <source>
        <dbReference type="EMBL" id="MET3682154.1"/>
    </source>
</evidence>
<evidence type="ECO:0000313" key="4">
    <source>
        <dbReference type="Proteomes" id="UP001549167"/>
    </source>
</evidence>
<keyword evidence="4" id="KW-1185">Reference proteome</keyword>
<keyword evidence="3" id="KW-0969">Cilium</keyword>
<keyword evidence="1" id="KW-0547">Nucleotide-binding</keyword>
<gene>
    <name evidence="3" type="ORF">ABID56_000233</name>
</gene>
<dbReference type="InterPro" id="IPR050625">
    <property type="entry name" value="ParA/MinD_ATPase"/>
</dbReference>
<keyword evidence="3" id="KW-0966">Cell projection</keyword>
<dbReference type="EMBL" id="JBEPMX010000001">
    <property type="protein sequence ID" value="MET3682154.1"/>
    <property type="molecule type" value="Genomic_DNA"/>
</dbReference>
<proteinExistence type="predicted"/>
<dbReference type="PIRSF" id="PIRSF003092">
    <property type="entry name" value="MinD"/>
    <property type="match status" value="1"/>
</dbReference>
<dbReference type="Proteomes" id="UP001549167">
    <property type="component" value="Unassembled WGS sequence"/>
</dbReference>
<dbReference type="InterPro" id="IPR027417">
    <property type="entry name" value="P-loop_NTPase"/>
</dbReference>
<dbReference type="PANTHER" id="PTHR43384:SF4">
    <property type="entry name" value="CELLULOSE BIOSYNTHESIS PROTEIN BCSQ-RELATED"/>
    <property type="match status" value="1"/>
</dbReference>
<dbReference type="Gene3D" id="3.40.50.300">
    <property type="entry name" value="P-loop containing nucleotide triphosphate hydrolases"/>
    <property type="match status" value="1"/>
</dbReference>
<evidence type="ECO:0000256" key="2">
    <source>
        <dbReference type="ARBA" id="ARBA00022840"/>
    </source>
</evidence>
<dbReference type="CDD" id="cd02038">
    <property type="entry name" value="FlhG-like"/>
    <property type="match status" value="1"/>
</dbReference>
<dbReference type="PANTHER" id="PTHR43384">
    <property type="entry name" value="SEPTUM SITE-DETERMINING PROTEIN MIND HOMOLOG, CHLOROPLASTIC-RELATED"/>
    <property type="match status" value="1"/>
</dbReference>
<dbReference type="RefSeq" id="WP_354218577.1">
    <property type="nucleotide sequence ID" value="NZ_JBEPMX010000001.1"/>
</dbReference>
<accession>A0ABV2KRD7</accession>
<reference evidence="3 4" key="1">
    <citation type="submission" date="2024-06" db="EMBL/GenBank/DDBJ databases">
        <title>Genomic Encyclopedia of Type Strains, Phase IV (KMG-IV): sequencing the most valuable type-strain genomes for metagenomic binning, comparative biology and taxonomic classification.</title>
        <authorList>
            <person name="Goeker M."/>
        </authorList>
    </citation>
    <scope>NUCLEOTIDE SEQUENCE [LARGE SCALE GENOMIC DNA]</scope>
    <source>
        <strain evidence="3 4">DSM 23520</strain>
    </source>
</reference>
<comment type="caution">
    <text evidence="3">The sequence shown here is derived from an EMBL/GenBank/DDBJ whole genome shotgun (WGS) entry which is preliminary data.</text>
</comment>
<evidence type="ECO:0000256" key="1">
    <source>
        <dbReference type="ARBA" id="ARBA00022741"/>
    </source>
</evidence>
<name>A0ABV2KRD7_9BACI</name>
<keyword evidence="3" id="KW-0282">Flagellum</keyword>
<organism evidence="3 4">
    <name type="scientific">Alkalibacillus flavidus</name>
    <dbReference type="NCBI Taxonomy" id="546021"/>
    <lineage>
        <taxon>Bacteria</taxon>
        <taxon>Bacillati</taxon>
        <taxon>Bacillota</taxon>
        <taxon>Bacilli</taxon>
        <taxon>Bacillales</taxon>
        <taxon>Bacillaceae</taxon>
        <taxon>Alkalibacillus</taxon>
    </lineage>
</organism>
<dbReference type="SUPFAM" id="SSF52540">
    <property type="entry name" value="P-loop containing nucleoside triphosphate hydrolases"/>
    <property type="match status" value="1"/>
</dbReference>
<protein>
    <submittedName>
        <fullName evidence="3">Flagellar biosynthesis protein FlhG</fullName>
    </submittedName>
</protein>
<sequence length="288" mass="32565">MKDQAHDLRQRMLEQEQNQAHTIAIFSGKGGVGKSNFALNFGMALSDMNKKVLIFDLDIGMGNIDILLGLQPKQSLSTMLEKKLQISDIIETGPQQLSYVAAGTGLSDFFHLDRSKYDYFVRQLQYVTASYDYIIFDLGAGMTEEHLAFIQAADESIVVTTTEPTSITDAYAAMKRLVVHSDRDDLQLSLLVNRASDGDEGEFAYSKLNAVVTKFLECDLTYQGYMPDDPSIMQAVKQQEPFYTFVPRSKATKQIKKLVESFLNQESDSEPDRKFIKRIRSFFSRKVD</sequence>
<dbReference type="InterPro" id="IPR033875">
    <property type="entry name" value="FlhG"/>
</dbReference>
<dbReference type="InterPro" id="IPR033756">
    <property type="entry name" value="YlxH/NBP35"/>
</dbReference>
<dbReference type="Pfam" id="PF10609">
    <property type="entry name" value="ParA"/>
    <property type="match status" value="1"/>
</dbReference>
<keyword evidence="2" id="KW-0067">ATP-binding</keyword>